<evidence type="ECO:0000256" key="3">
    <source>
        <dbReference type="ARBA" id="ARBA00022691"/>
    </source>
</evidence>
<dbReference type="PANTHER" id="PTHR33603:SF1">
    <property type="entry name" value="RIBOSOMAL RNA LARGE SUBUNIT METHYLTRANSFERASE H"/>
    <property type="match status" value="1"/>
</dbReference>
<dbReference type="Pfam" id="PF02590">
    <property type="entry name" value="SPOUT_MTase"/>
    <property type="match status" value="1"/>
</dbReference>
<sequence>MRMSIHAVGRMKAGPERDLSARYIERLAKAGPPLGLEFAGVREIAESRAGTAEQRKGEEGQPLLRAVEDGAFLVLLDETGKSIGSEDFARRLAVLRDDGQRDIVFAIGGPDGHDPALRQKAGLLLSFGRMTWPHQLARILLAEQLYRACTILSGHPYHRA</sequence>
<dbReference type="HAMAP" id="MF_00658">
    <property type="entry name" value="23SrRNA_methyltr_H"/>
    <property type="match status" value="1"/>
</dbReference>
<keyword evidence="7" id="KW-1185">Reference proteome</keyword>
<accession>A0A2G1QSI1</accession>
<dbReference type="RefSeq" id="WP_099302473.1">
    <property type="nucleotide sequence ID" value="NZ_PDVP01000001.1"/>
</dbReference>
<feature type="binding site" evidence="5">
    <location>
        <position position="108"/>
    </location>
    <ligand>
        <name>S-adenosyl-L-methionine</name>
        <dbReference type="ChEBI" id="CHEBI:59789"/>
    </ligand>
</feature>
<dbReference type="GO" id="GO:0070038">
    <property type="term" value="F:rRNA (pseudouridine-N3-)-methyltransferase activity"/>
    <property type="evidence" value="ECO:0007669"/>
    <property type="project" value="UniProtKB-UniRule"/>
</dbReference>
<comment type="function">
    <text evidence="5">Specifically methylates the pseudouridine at position 1915 (m3Psi1915) in 23S rRNA.</text>
</comment>
<keyword evidence="2 5" id="KW-0808">Transferase</keyword>
<keyword evidence="3 5" id="KW-0949">S-adenosyl-L-methionine</keyword>
<keyword evidence="5" id="KW-0963">Cytoplasm</keyword>
<comment type="subunit">
    <text evidence="5">Homodimer.</text>
</comment>
<dbReference type="EC" id="2.1.1.177" evidence="5"/>
<evidence type="ECO:0000256" key="4">
    <source>
        <dbReference type="ARBA" id="ARBA00038303"/>
    </source>
</evidence>
<comment type="similarity">
    <text evidence="4 5">Belongs to the RNA methyltransferase RlmH family.</text>
</comment>
<dbReference type="AlphaFoldDB" id="A0A2G1QSI1"/>
<protein>
    <recommendedName>
        <fullName evidence="5">Ribosomal RNA large subunit methyltransferase H</fullName>
        <ecNumber evidence="5">2.1.1.177</ecNumber>
    </recommendedName>
    <alternativeName>
        <fullName evidence="5">23S rRNA (pseudouridine1915-N3)-methyltransferase</fullName>
    </alternativeName>
    <alternativeName>
        <fullName evidence="5">23S rRNA m3Psi1915 methyltransferase</fullName>
    </alternativeName>
    <alternativeName>
        <fullName evidence="5">rRNA (pseudouridine-N3-)-methyltransferase RlmH</fullName>
    </alternativeName>
</protein>
<dbReference type="PIRSF" id="PIRSF004505">
    <property type="entry name" value="MT_bac"/>
    <property type="match status" value="1"/>
</dbReference>
<name>A0A2G1QSI1_9HYPH</name>
<gene>
    <name evidence="5" type="primary">rlmH</name>
    <name evidence="6" type="ORF">CSC94_00035</name>
</gene>
<dbReference type="NCBIfam" id="NF000989">
    <property type="entry name" value="PRK00103.2-3"/>
    <property type="match status" value="1"/>
</dbReference>
<dbReference type="CDD" id="cd18081">
    <property type="entry name" value="RlmH-like"/>
    <property type="match status" value="1"/>
</dbReference>
<dbReference type="EMBL" id="PDVP01000001">
    <property type="protein sequence ID" value="PHP68439.1"/>
    <property type="molecule type" value="Genomic_DNA"/>
</dbReference>
<dbReference type="InterPro" id="IPR029028">
    <property type="entry name" value="Alpha/beta_knot_MTases"/>
</dbReference>
<feature type="binding site" evidence="5">
    <location>
        <position position="76"/>
    </location>
    <ligand>
        <name>S-adenosyl-L-methionine</name>
        <dbReference type="ChEBI" id="CHEBI:59789"/>
    </ligand>
</feature>
<keyword evidence="1 5" id="KW-0489">Methyltransferase</keyword>
<evidence type="ECO:0000256" key="5">
    <source>
        <dbReference type="HAMAP-Rule" id="MF_00658"/>
    </source>
</evidence>
<comment type="caution">
    <text evidence="6">The sequence shown here is derived from an EMBL/GenBank/DDBJ whole genome shotgun (WGS) entry which is preliminary data.</text>
</comment>
<dbReference type="OrthoDB" id="9806643at2"/>
<dbReference type="PANTHER" id="PTHR33603">
    <property type="entry name" value="METHYLTRANSFERASE"/>
    <property type="match status" value="1"/>
</dbReference>
<organism evidence="6 7">
    <name type="scientific">Zhengella mangrovi</name>
    <dbReference type="NCBI Taxonomy" id="1982044"/>
    <lineage>
        <taxon>Bacteria</taxon>
        <taxon>Pseudomonadati</taxon>
        <taxon>Pseudomonadota</taxon>
        <taxon>Alphaproteobacteria</taxon>
        <taxon>Hyphomicrobiales</taxon>
        <taxon>Notoacmeibacteraceae</taxon>
        <taxon>Zhengella</taxon>
    </lineage>
</organism>
<proteinExistence type="inferred from homology"/>
<feature type="binding site" evidence="5">
    <location>
        <begin position="127"/>
        <end position="132"/>
    </location>
    <ligand>
        <name>S-adenosyl-L-methionine</name>
        <dbReference type="ChEBI" id="CHEBI:59789"/>
    </ligand>
</feature>
<comment type="catalytic activity">
    <reaction evidence="5">
        <text>pseudouridine(1915) in 23S rRNA + S-adenosyl-L-methionine = N(3)-methylpseudouridine(1915) in 23S rRNA + S-adenosyl-L-homocysteine + H(+)</text>
        <dbReference type="Rhea" id="RHEA:42752"/>
        <dbReference type="Rhea" id="RHEA-COMP:10221"/>
        <dbReference type="Rhea" id="RHEA-COMP:10222"/>
        <dbReference type="ChEBI" id="CHEBI:15378"/>
        <dbReference type="ChEBI" id="CHEBI:57856"/>
        <dbReference type="ChEBI" id="CHEBI:59789"/>
        <dbReference type="ChEBI" id="CHEBI:65314"/>
        <dbReference type="ChEBI" id="CHEBI:74486"/>
        <dbReference type="EC" id="2.1.1.177"/>
    </reaction>
</comment>
<dbReference type="InterPro" id="IPR003742">
    <property type="entry name" value="RlmH-like"/>
</dbReference>
<keyword evidence="5" id="KW-0698">rRNA processing</keyword>
<dbReference type="Proteomes" id="UP000221168">
    <property type="component" value="Unassembled WGS sequence"/>
</dbReference>
<evidence type="ECO:0000313" key="6">
    <source>
        <dbReference type="EMBL" id="PHP68439.1"/>
    </source>
</evidence>
<evidence type="ECO:0000256" key="1">
    <source>
        <dbReference type="ARBA" id="ARBA00022603"/>
    </source>
</evidence>
<evidence type="ECO:0000313" key="7">
    <source>
        <dbReference type="Proteomes" id="UP000221168"/>
    </source>
</evidence>
<dbReference type="InterPro" id="IPR029026">
    <property type="entry name" value="tRNA_m1G_MTases_N"/>
</dbReference>
<evidence type="ECO:0000256" key="2">
    <source>
        <dbReference type="ARBA" id="ARBA00022679"/>
    </source>
</evidence>
<dbReference type="Gene3D" id="3.40.1280.10">
    <property type="match status" value="1"/>
</dbReference>
<dbReference type="GO" id="GO:0005737">
    <property type="term" value="C:cytoplasm"/>
    <property type="evidence" value="ECO:0007669"/>
    <property type="project" value="UniProtKB-SubCell"/>
</dbReference>
<dbReference type="SUPFAM" id="SSF75217">
    <property type="entry name" value="alpha/beta knot"/>
    <property type="match status" value="1"/>
</dbReference>
<reference evidence="6 7" key="1">
    <citation type="submission" date="2017-10" db="EMBL/GenBank/DDBJ databases">
        <title>Sedimentibacterium mangrovi gen. nov., sp. nov., a novel member of family Phyllobacteriacea isolated from mangrove sediment.</title>
        <authorList>
            <person name="Liao H."/>
            <person name="Tian Y."/>
        </authorList>
    </citation>
    <scope>NUCLEOTIDE SEQUENCE [LARGE SCALE GENOMIC DNA]</scope>
    <source>
        <strain evidence="6 7">X9-2-2</strain>
    </source>
</reference>
<comment type="subcellular location">
    <subcellularLocation>
        <location evidence="5">Cytoplasm</location>
    </subcellularLocation>
</comment>